<keyword evidence="1" id="KW-0732">Signal</keyword>
<evidence type="ECO:0000256" key="1">
    <source>
        <dbReference type="SAM" id="SignalP"/>
    </source>
</evidence>
<proteinExistence type="predicted"/>
<dbReference type="EMBL" id="CP014518">
    <property type="protein sequence ID" value="AMM31616.1"/>
    <property type="molecule type" value="Genomic_DNA"/>
</dbReference>
<evidence type="ECO:0000313" key="2">
    <source>
        <dbReference type="EMBL" id="AMM31616.1"/>
    </source>
</evidence>
<reference evidence="2 3" key="1">
    <citation type="submission" date="2016-02" db="EMBL/GenBank/DDBJ databases">
        <title>Complete genome of Sinomonas atrocyanea KCTC 3377.</title>
        <authorList>
            <person name="Kim K.M."/>
        </authorList>
    </citation>
    <scope>NUCLEOTIDE SEQUENCE [LARGE SCALE GENOMIC DNA]</scope>
    <source>
        <strain evidence="2 3">KCTC 3377</strain>
    </source>
</reference>
<protein>
    <submittedName>
        <fullName evidence="2">Uncharacterized protein</fullName>
    </submittedName>
</protein>
<keyword evidence="3" id="KW-1185">Reference proteome</keyword>
<sequence length="169" mass="17627" precursor="true">MNHRSRTLSALAAAGLAVACLGASPALASSGHTVSLTTTQHGTWTESGDTDFCTNEAISPTITGNSVMHVTYFPAGDEVWGTFTTEGTGSYVQPSTGLVYSGRVTVWGNFNVNEQNQNQTFTATFDLTAVDSSGTVHTEVGHIVEHVAYNAADPTSPIVSFGNFTGTCS</sequence>
<gene>
    <name evidence="2" type="ORF">SA2016_0930</name>
</gene>
<feature type="signal peptide" evidence="1">
    <location>
        <begin position="1"/>
        <end position="28"/>
    </location>
</feature>
<dbReference type="Proteomes" id="UP000070134">
    <property type="component" value="Chromosome"/>
</dbReference>
<dbReference type="PROSITE" id="PS51257">
    <property type="entry name" value="PROKAR_LIPOPROTEIN"/>
    <property type="match status" value="1"/>
</dbReference>
<dbReference type="KEGG" id="satk:SA2016_0930"/>
<evidence type="ECO:0000313" key="3">
    <source>
        <dbReference type="Proteomes" id="UP000070134"/>
    </source>
</evidence>
<accession>A0A126ZXK5</accession>
<organism evidence="2 3">
    <name type="scientific">Sinomonas atrocyanea</name>
    <dbReference type="NCBI Taxonomy" id="37927"/>
    <lineage>
        <taxon>Bacteria</taxon>
        <taxon>Bacillati</taxon>
        <taxon>Actinomycetota</taxon>
        <taxon>Actinomycetes</taxon>
        <taxon>Micrococcales</taxon>
        <taxon>Micrococcaceae</taxon>
        <taxon>Sinomonas</taxon>
    </lineage>
</organism>
<feature type="chain" id="PRO_5007445449" evidence="1">
    <location>
        <begin position="29"/>
        <end position="169"/>
    </location>
</feature>
<name>A0A126ZXK5_9MICC</name>
<dbReference type="RefSeq" id="WP_066495847.1">
    <property type="nucleotide sequence ID" value="NZ_BJMO01000018.1"/>
</dbReference>
<dbReference type="AlphaFoldDB" id="A0A126ZXK5"/>
<dbReference type="OrthoDB" id="5146666at2"/>